<evidence type="ECO:0000313" key="2">
    <source>
        <dbReference type="EMBL" id="CPR18267.1"/>
    </source>
</evidence>
<sequence>MHGRLAENDFRKSDGDMKTPVRGSSGYSQRGKYILRCA</sequence>
<reference evidence="3" key="1">
    <citation type="submission" date="2015-01" db="EMBL/GenBank/DDBJ databases">
        <authorList>
            <person name="Paterson Steve"/>
        </authorList>
    </citation>
    <scope>NUCLEOTIDE SEQUENCE [LARGE SCALE GENOMIC DNA]</scope>
    <source>
        <strain evidence="3">OBR1</strain>
    </source>
</reference>
<gene>
    <name evidence="2" type="ORF">BN1221_03116</name>
</gene>
<proteinExistence type="predicted"/>
<keyword evidence="3" id="KW-1185">Reference proteome</keyword>
<organism evidence="2 3">
    <name type="scientific">Brenneria goodwinii</name>
    <dbReference type="NCBI Taxonomy" id="1109412"/>
    <lineage>
        <taxon>Bacteria</taxon>
        <taxon>Pseudomonadati</taxon>
        <taxon>Pseudomonadota</taxon>
        <taxon>Gammaproteobacteria</taxon>
        <taxon>Enterobacterales</taxon>
        <taxon>Pectobacteriaceae</taxon>
        <taxon>Brenneria</taxon>
    </lineage>
</organism>
<evidence type="ECO:0000256" key="1">
    <source>
        <dbReference type="SAM" id="MobiDB-lite"/>
    </source>
</evidence>
<name>A0A0G4JXP2_9GAMM</name>
<dbReference type="STRING" id="1109412.BN1221_03116"/>
<dbReference type="AlphaFoldDB" id="A0A0G4JXP2"/>
<dbReference type="EMBL" id="CGIG01000001">
    <property type="protein sequence ID" value="CPR18267.1"/>
    <property type="molecule type" value="Genomic_DNA"/>
</dbReference>
<dbReference type="Proteomes" id="UP000044377">
    <property type="component" value="Unassembled WGS sequence"/>
</dbReference>
<feature type="compositionally biased region" description="Basic and acidic residues" evidence="1">
    <location>
        <begin position="1"/>
        <end position="19"/>
    </location>
</feature>
<protein>
    <submittedName>
        <fullName evidence="2">Uncharacterized protein</fullName>
    </submittedName>
</protein>
<accession>A0A0G4JXP2</accession>
<evidence type="ECO:0000313" key="3">
    <source>
        <dbReference type="Proteomes" id="UP000044377"/>
    </source>
</evidence>
<feature type="region of interest" description="Disordered" evidence="1">
    <location>
        <begin position="1"/>
        <end position="30"/>
    </location>
</feature>